<organism evidence="2 3">
    <name type="scientific">Polyporus arcularius HHB13444</name>
    <dbReference type="NCBI Taxonomy" id="1314778"/>
    <lineage>
        <taxon>Eukaryota</taxon>
        <taxon>Fungi</taxon>
        <taxon>Dikarya</taxon>
        <taxon>Basidiomycota</taxon>
        <taxon>Agaricomycotina</taxon>
        <taxon>Agaricomycetes</taxon>
        <taxon>Polyporales</taxon>
        <taxon>Polyporaceae</taxon>
        <taxon>Polyporus</taxon>
    </lineage>
</organism>
<dbReference type="EMBL" id="ML211013">
    <property type="protein sequence ID" value="TFK91707.1"/>
    <property type="molecule type" value="Genomic_DNA"/>
</dbReference>
<reference evidence="2 3" key="1">
    <citation type="journal article" date="2019" name="Nat. Ecol. Evol.">
        <title>Megaphylogeny resolves global patterns of mushroom evolution.</title>
        <authorList>
            <person name="Varga T."/>
            <person name="Krizsan K."/>
            <person name="Foldi C."/>
            <person name="Dima B."/>
            <person name="Sanchez-Garcia M."/>
            <person name="Sanchez-Ramirez S."/>
            <person name="Szollosi G.J."/>
            <person name="Szarkandi J.G."/>
            <person name="Papp V."/>
            <person name="Albert L."/>
            <person name="Andreopoulos W."/>
            <person name="Angelini C."/>
            <person name="Antonin V."/>
            <person name="Barry K.W."/>
            <person name="Bougher N.L."/>
            <person name="Buchanan P."/>
            <person name="Buyck B."/>
            <person name="Bense V."/>
            <person name="Catcheside P."/>
            <person name="Chovatia M."/>
            <person name="Cooper J."/>
            <person name="Damon W."/>
            <person name="Desjardin D."/>
            <person name="Finy P."/>
            <person name="Geml J."/>
            <person name="Haridas S."/>
            <person name="Hughes K."/>
            <person name="Justo A."/>
            <person name="Karasinski D."/>
            <person name="Kautmanova I."/>
            <person name="Kiss B."/>
            <person name="Kocsube S."/>
            <person name="Kotiranta H."/>
            <person name="LaButti K.M."/>
            <person name="Lechner B.E."/>
            <person name="Liimatainen K."/>
            <person name="Lipzen A."/>
            <person name="Lukacs Z."/>
            <person name="Mihaltcheva S."/>
            <person name="Morgado L.N."/>
            <person name="Niskanen T."/>
            <person name="Noordeloos M.E."/>
            <person name="Ohm R.A."/>
            <person name="Ortiz-Santana B."/>
            <person name="Ovrebo C."/>
            <person name="Racz N."/>
            <person name="Riley R."/>
            <person name="Savchenko A."/>
            <person name="Shiryaev A."/>
            <person name="Soop K."/>
            <person name="Spirin V."/>
            <person name="Szebenyi C."/>
            <person name="Tomsovsky M."/>
            <person name="Tulloss R.E."/>
            <person name="Uehling J."/>
            <person name="Grigoriev I.V."/>
            <person name="Vagvolgyi C."/>
            <person name="Papp T."/>
            <person name="Martin F.M."/>
            <person name="Miettinen O."/>
            <person name="Hibbett D.S."/>
            <person name="Nagy L.G."/>
        </authorList>
    </citation>
    <scope>NUCLEOTIDE SEQUENCE [LARGE SCALE GENOMIC DNA]</scope>
    <source>
        <strain evidence="2 3">HHB13444</strain>
    </source>
</reference>
<protein>
    <submittedName>
        <fullName evidence="2">Uncharacterized protein</fullName>
    </submittedName>
</protein>
<evidence type="ECO:0000256" key="1">
    <source>
        <dbReference type="SAM" id="MobiDB-lite"/>
    </source>
</evidence>
<accession>A0A5C3PRA8</accession>
<proteinExistence type="predicted"/>
<evidence type="ECO:0000313" key="3">
    <source>
        <dbReference type="Proteomes" id="UP000308197"/>
    </source>
</evidence>
<gene>
    <name evidence="2" type="ORF">K466DRAFT_296378</name>
</gene>
<name>A0A5C3PRA8_9APHY</name>
<dbReference type="InParanoid" id="A0A5C3PRA8"/>
<dbReference type="Proteomes" id="UP000308197">
    <property type="component" value="Unassembled WGS sequence"/>
</dbReference>
<evidence type="ECO:0000313" key="2">
    <source>
        <dbReference type="EMBL" id="TFK91707.1"/>
    </source>
</evidence>
<dbReference type="AlphaFoldDB" id="A0A5C3PRA8"/>
<sequence length="87" mass="9239">MVGALMPSWAAFSAPAHPDKRISDPTETPPRAGLGTSLESIGVLTRRVASLRCASFPSLVLGAQQCRPSHADRCGHRPTSTDRVISE</sequence>
<keyword evidence="3" id="KW-1185">Reference proteome</keyword>
<feature type="region of interest" description="Disordered" evidence="1">
    <location>
        <begin position="67"/>
        <end position="87"/>
    </location>
</feature>
<feature type="region of interest" description="Disordered" evidence="1">
    <location>
        <begin position="14"/>
        <end position="35"/>
    </location>
</feature>